<dbReference type="PROSITE" id="PS51713">
    <property type="entry name" value="G_ERA"/>
    <property type="match status" value="1"/>
</dbReference>
<dbReference type="PANTHER" id="PTHR42698:SF1">
    <property type="entry name" value="GTPASE ERA, MITOCHONDRIAL"/>
    <property type="match status" value="1"/>
</dbReference>
<evidence type="ECO:0000256" key="5">
    <source>
        <dbReference type="ARBA" id="ARBA00023134"/>
    </source>
</evidence>
<dbReference type="PANTHER" id="PTHR42698">
    <property type="entry name" value="GTPASE ERA"/>
    <property type="match status" value="1"/>
</dbReference>
<dbReference type="GO" id="GO:0070181">
    <property type="term" value="F:small ribosomal subunit rRNA binding"/>
    <property type="evidence" value="ECO:0007669"/>
    <property type="project" value="UniProtKB-UniRule"/>
</dbReference>
<evidence type="ECO:0000256" key="4">
    <source>
        <dbReference type="ARBA" id="ARBA00022884"/>
    </source>
</evidence>
<evidence type="ECO:0000256" key="7">
    <source>
        <dbReference type="PROSITE-ProRule" id="PRU01050"/>
    </source>
</evidence>
<dbReference type="GO" id="GO:0005886">
    <property type="term" value="C:plasma membrane"/>
    <property type="evidence" value="ECO:0007669"/>
    <property type="project" value="UniProtKB-SubCell"/>
</dbReference>
<protein>
    <recommendedName>
        <fullName evidence="2 6">GTPase Era</fullName>
    </recommendedName>
</protein>
<evidence type="ECO:0000256" key="3">
    <source>
        <dbReference type="ARBA" id="ARBA00022741"/>
    </source>
</evidence>
<name>A0A9Q9MID3_9ACTN</name>
<dbReference type="HAMAP" id="MF_00367">
    <property type="entry name" value="GTPase_Era"/>
    <property type="match status" value="1"/>
</dbReference>
<feature type="binding site" evidence="6">
    <location>
        <begin position="14"/>
        <end position="21"/>
    </location>
    <ligand>
        <name>GTP</name>
        <dbReference type="ChEBI" id="CHEBI:37565"/>
    </ligand>
</feature>
<dbReference type="Pfam" id="PF07650">
    <property type="entry name" value="KH_2"/>
    <property type="match status" value="1"/>
</dbReference>
<dbReference type="InterPro" id="IPR006073">
    <property type="entry name" value="GTP-bd"/>
</dbReference>
<evidence type="ECO:0000313" key="12">
    <source>
        <dbReference type="Proteomes" id="UP001058003"/>
    </source>
</evidence>
<feature type="region of interest" description="G5" evidence="7">
    <location>
        <begin position="152"/>
        <end position="154"/>
    </location>
</feature>
<evidence type="ECO:0000259" key="10">
    <source>
        <dbReference type="PROSITE" id="PS51713"/>
    </source>
</evidence>
<feature type="region of interest" description="G4" evidence="7">
    <location>
        <begin position="123"/>
        <end position="126"/>
    </location>
</feature>
<dbReference type="GO" id="GO:0043024">
    <property type="term" value="F:ribosomal small subunit binding"/>
    <property type="evidence" value="ECO:0007669"/>
    <property type="project" value="TreeGrafter"/>
</dbReference>
<dbReference type="RefSeq" id="WP_033364067.1">
    <property type="nucleotide sequence ID" value="NZ_CP073767.1"/>
</dbReference>
<dbReference type="InterPro" id="IPR005662">
    <property type="entry name" value="GTPase_Era-like"/>
</dbReference>
<keyword evidence="3 6" id="KW-0547">Nucleotide-binding</keyword>
<evidence type="ECO:0000313" key="11">
    <source>
        <dbReference type="EMBL" id="UWZ53561.1"/>
    </source>
</evidence>
<reference evidence="11" key="1">
    <citation type="submission" date="2021-04" db="EMBL/GenBank/DDBJ databases">
        <title>Dactylosporangium aurantiacum NRRL B-8018 full assembly.</title>
        <authorList>
            <person name="Hartkoorn R.C."/>
            <person name="Beaudoing E."/>
            <person name="Hot D."/>
        </authorList>
    </citation>
    <scope>NUCLEOTIDE SEQUENCE</scope>
    <source>
        <strain evidence="11">NRRL B-8018</strain>
    </source>
</reference>
<comment type="similarity">
    <text evidence="1 6 7 8">Belongs to the TRAFAC class TrmE-Era-EngA-EngB-Septin-like GTPase superfamily. Era GTPase family.</text>
</comment>
<evidence type="ECO:0000256" key="2">
    <source>
        <dbReference type="ARBA" id="ARBA00020484"/>
    </source>
</evidence>
<dbReference type="CDD" id="cd04163">
    <property type="entry name" value="Era"/>
    <property type="match status" value="1"/>
</dbReference>
<keyword evidence="6" id="KW-0963">Cytoplasm</keyword>
<dbReference type="AlphaFoldDB" id="A0A9Q9MID3"/>
<evidence type="ECO:0000256" key="1">
    <source>
        <dbReference type="ARBA" id="ARBA00007921"/>
    </source>
</evidence>
<dbReference type="InterPro" id="IPR027417">
    <property type="entry name" value="P-loop_NTPase"/>
</dbReference>
<keyword evidence="6" id="KW-0690">Ribosome biogenesis</keyword>
<dbReference type="InterPro" id="IPR015946">
    <property type="entry name" value="KH_dom-like_a/b"/>
</dbReference>
<feature type="region of interest" description="G1" evidence="7">
    <location>
        <begin position="14"/>
        <end position="21"/>
    </location>
</feature>
<gene>
    <name evidence="6 11" type="primary">era</name>
    <name evidence="11" type="ORF">Daura_44730</name>
</gene>
<dbReference type="InterPro" id="IPR004044">
    <property type="entry name" value="KH_dom_type_2"/>
</dbReference>
<keyword evidence="6" id="KW-0472">Membrane</keyword>
<evidence type="ECO:0000259" key="9">
    <source>
        <dbReference type="PROSITE" id="PS50823"/>
    </source>
</evidence>
<dbReference type="OrthoDB" id="9805918at2"/>
<dbReference type="Gene3D" id="3.40.50.300">
    <property type="entry name" value="P-loop containing nucleotide triphosphate hydrolases"/>
    <property type="match status" value="1"/>
</dbReference>
<dbReference type="InterPro" id="IPR030388">
    <property type="entry name" value="G_ERA_dom"/>
</dbReference>
<dbReference type="KEGG" id="daur:Daura_44730"/>
<dbReference type="SUPFAM" id="SSF52540">
    <property type="entry name" value="P-loop containing nucleoside triphosphate hydrolases"/>
    <property type="match status" value="1"/>
</dbReference>
<dbReference type="Gene3D" id="3.30.300.20">
    <property type="match status" value="1"/>
</dbReference>
<keyword evidence="6" id="KW-1003">Cell membrane</keyword>
<feature type="domain" description="KH type-2" evidence="9">
    <location>
        <begin position="204"/>
        <end position="280"/>
    </location>
</feature>
<dbReference type="PROSITE" id="PS50823">
    <property type="entry name" value="KH_TYPE_2"/>
    <property type="match status" value="1"/>
</dbReference>
<dbReference type="NCBIfam" id="TIGR00231">
    <property type="entry name" value="small_GTP"/>
    <property type="match status" value="1"/>
</dbReference>
<feature type="binding site" evidence="6">
    <location>
        <begin position="123"/>
        <end position="126"/>
    </location>
    <ligand>
        <name>GTP</name>
        <dbReference type="ChEBI" id="CHEBI:37565"/>
    </ligand>
</feature>
<dbReference type="Pfam" id="PF01926">
    <property type="entry name" value="MMR_HSR1"/>
    <property type="match status" value="1"/>
</dbReference>
<keyword evidence="12" id="KW-1185">Reference proteome</keyword>
<dbReference type="EMBL" id="CP073767">
    <property type="protein sequence ID" value="UWZ53561.1"/>
    <property type="molecule type" value="Genomic_DNA"/>
</dbReference>
<accession>A0A9Q9MID3</accession>
<dbReference type="CDD" id="cd22534">
    <property type="entry name" value="KH-II_Era"/>
    <property type="match status" value="1"/>
</dbReference>
<evidence type="ECO:0000256" key="8">
    <source>
        <dbReference type="RuleBase" id="RU003761"/>
    </source>
</evidence>
<dbReference type="GO" id="GO:0000028">
    <property type="term" value="P:ribosomal small subunit assembly"/>
    <property type="evidence" value="ECO:0007669"/>
    <property type="project" value="TreeGrafter"/>
</dbReference>
<evidence type="ECO:0000256" key="6">
    <source>
        <dbReference type="HAMAP-Rule" id="MF_00367"/>
    </source>
</evidence>
<comment type="function">
    <text evidence="6">An essential GTPase that binds both GDP and GTP, with rapid nucleotide exchange. Plays a role in 16S rRNA processing and 30S ribosomal subunit biogenesis and possibly also in cell cycle regulation and energy metabolism.</text>
</comment>
<dbReference type="GO" id="GO:0005525">
    <property type="term" value="F:GTP binding"/>
    <property type="evidence" value="ECO:0007669"/>
    <property type="project" value="UniProtKB-UniRule"/>
</dbReference>
<comment type="subcellular location">
    <subcellularLocation>
        <location evidence="6">Cytoplasm</location>
    </subcellularLocation>
    <subcellularLocation>
        <location evidence="6">Cell membrane</location>
        <topology evidence="6">Peripheral membrane protein</topology>
    </subcellularLocation>
</comment>
<dbReference type="GO" id="GO:0003924">
    <property type="term" value="F:GTPase activity"/>
    <property type="evidence" value="ECO:0007669"/>
    <property type="project" value="UniProtKB-UniRule"/>
</dbReference>
<organism evidence="11 12">
    <name type="scientific">Dactylosporangium aurantiacum</name>
    <dbReference type="NCBI Taxonomy" id="35754"/>
    <lineage>
        <taxon>Bacteria</taxon>
        <taxon>Bacillati</taxon>
        <taxon>Actinomycetota</taxon>
        <taxon>Actinomycetes</taxon>
        <taxon>Micromonosporales</taxon>
        <taxon>Micromonosporaceae</taxon>
        <taxon>Dactylosporangium</taxon>
    </lineage>
</organism>
<dbReference type="SUPFAM" id="SSF54814">
    <property type="entry name" value="Prokaryotic type KH domain (KH-domain type II)"/>
    <property type="match status" value="1"/>
</dbReference>
<comment type="subunit">
    <text evidence="6">Monomer.</text>
</comment>
<keyword evidence="4 6" id="KW-0694">RNA-binding</keyword>
<feature type="region of interest" description="G3" evidence="7">
    <location>
        <begin position="61"/>
        <end position="64"/>
    </location>
</feature>
<sequence>MQHNYHAGFACFVGRPNAGKSTLTNAIVGQKIAITSAKPQTTRHTVRGVVHRPDAQLVLVDTPGLHRPRTLLGERLNDLVRATWSEVDVIGLCLPADEEIGRGDRFITGEIAALKATVVAVVTKTDLVDRGKLAERLLAVQDLGEFADIVPVSAVSGAQVQTLVDVMISHLPESPQLYPDGMLTDEPEHVLMAELIREAALEGVRDELPHSIAVLVEEVIPEDGLTRVFADIYVERPSQKAIVIGHQASRLKDVGTRARREIEDLVGGRVYLDLHVRVAKDWQRDPKQLRRLGF</sequence>
<dbReference type="Proteomes" id="UP001058003">
    <property type="component" value="Chromosome"/>
</dbReference>
<dbReference type="NCBIfam" id="NF000908">
    <property type="entry name" value="PRK00089.1"/>
    <property type="match status" value="1"/>
</dbReference>
<dbReference type="NCBIfam" id="TIGR00436">
    <property type="entry name" value="era"/>
    <property type="match status" value="1"/>
</dbReference>
<keyword evidence="6" id="KW-0699">rRNA-binding</keyword>
<proteinExistence type="inferred from homology"/>
<dbReference type="InterPro" id="IPR005225">
    <property type="entry name" value="Small_GTP-bd"/>
</dbReference>
<dbReference type="FunFam" id="3.40.50.300:FF:000094">
    <property type="entry name" value="GTPase Era"/>
    <property type="match status" value="1"/>
</dbReference>
<feature type="binding site" evidence="6">
    <location>
        <begin position="61"/>
        <end position="65"/>
    </location>
    <ligand>
        <name>GTP</name>
        <dbReference type="ChEBI" id="CHEBI:37565"/>
    </ligand>
</feature>
<keyword evidence="5 6" id="KW-0342">GTP-binding</keyword>
<dbReference type="InterPro" id="IPR009019">
    <property type="entry name" value="KH_sf_prok-type"/>
</dbReference>
<dbReference type="GO" id="GO:0005829">
    <property type="term" value="C:cytosol"/>
    <property type="evidence" value="ECO:0007669"/>
    <property type="project" value="TreeGrafter"/>
</dbReference>
<feature type="region of interest" description="G2" evidence="7">
    <location>
        <begin position="40"/>
        <end position="44"/>
    </location>
</feature>
<feature type="domain" description="Era-type G" evidence="10">
    <location>
        <begin position="6"/>
        <end position="173"/>
    </location>
</feature>